<accession>A0A9Q0MX88</accession>
<gene>
    <name evidence="2" type="ORF">Bhyg_11582</name>
</gene>
<feature type="signal peptide" evidence="1">
    <location>
        <begin position="1"/>
        <end position="19"/>
    </location>
</feature>
<keyword evidence="1" id="KW-0732">Signal</keyword>
<evidence type="ECO:0000313" key="3">
    <source>
        <dbReference type="Proteomes" id="UP001151699"/>
    </source>
</evidence>
<protein>
    <submittedName>
        <fullName evidence="2">Uncharacterized protein</fullName>
    </submittedName>
</protein>
<dbReference type="EMBL" id="WJQU01000003">
    <property type="protein sequence ID" value="KAJ6638844.1"/>
    <property type="molecule type" value="Genomic_DNA"/>
</dbReference>
<dbReference type="Proteomes" id="UP001151699">
    <property type="component" value="Chromosome X"/>
</dbReference>
<sequence>MKLQFIKILVFLILEFTNSVHPCNEFSEQLKQMNTDLLSSHFTSVDYLAAQQSIVARIISAHNFDVISATSNAILFLKSVKNRSLSRLNRRVDLKQQCWLHNFYQLNELAEYNLSQIINCTIDNINSTVTLSNSYFHSLVNEMVYQSVLGTTNTLYTIGVYNPFSEQWKISKVLEGVVKYSVDGWNGTMSIVDGEVKQIESGTERIFQQLEECGSNVVQTFLKTKTEITDYMNKC</sequence>
<keyword evidence="3" id="KW-1185">Reference proteome</keyword>
<dbReference type="AlphaFoldDB" id="A0A9Q0MX88"/>
<dbReference type="OrthoDB" id="10373325at2759"/>
<reference evidence="2" key="1">
    <citation type="submission" date="2022-07" db="EMBL/GenBank/DDBJ databases">
        <authorList>
            <person name="Trinca V."/>
            <person name="Uliana J.V.C."/>
            <person name="Torres T.T."/>
            <person name="Ward R.J."/>
            <person name="Monesi N."/>
        </authorList>
    </citation>
    <scope>NUCLEOTIDE SEQUENCE</scope>
    <source>
        <strain evidence="2">HSMRA1968</strain>
        <tissue evidence="2">Whole embryos</tissue>
    </source>
</reference>
<proteinExistence type="predicted"/>
<evidence type="ECO:0000256" key="1">
    <source>
        <dbReference type="SAM" id="SignalP"/>
    </source>
</evidence>
<comment type="caution">
    <text evidence="2">The sequence shown here is derived from an EMBL/GenBank/DDBJ whole genome shotgun (WGS) entry which is preliminary data.</text>
</comment>
<organism evidence="2 3">
    <name type="scientific">Pseudolycoriella hygida</name>
    <dbReference type="NCBI Taxonomy" id="35572"/>
    <lineage>
        <taxon>Eukaryota</taxon>
        <taxon>Metazoa</taxon>
        <taxon>Ecdysozoa</taxon>
        <taxon>Arthropoda</taxon>
        <taxon>Hexapoda</taxon>
        <taxon>Insecta</taxon>
        <taxon>Pterygota</taxon>
        <taxon>Neoptera</taxon>
        <taxon>Endopterygota</taxon>
        <taxon>Diptera</taxon>
        <taxon>Nematocera</taxon>
        <taxon>Sciaroidea</taxon>
        <taxon>Sciaridae</taxon>
        <taxon>Pseudolycoriella</taxon>
    </lineage>
</organism>
<feature type="chain" id="PRO_5040354798" evidence="1">
    <location>
        <begin position="20"/>
        <end position="235"/>
    </location>
</feature>
<name>A0A9Q0MX88_9DIPT</name>
<evidence type="ECO:0000313" key="2">
    <source>
        <dbReference type="EMBL" id="KAJ6638844.1"/>
    </source>
</evidence>